<evidence type="ECO:0000313" key="4">
    <source>
        <dbReference type="EMBL" id="CDW90732.1"/>
    </source>
</evidence>
<dbReference type="PROSITE" id="PS50850">
    <property type="entry name" value="MFS"/>
    <property type="match status" value="1"/>
</dbReference>
<reference evidence="4 5" key="1">
    <citation type="submission" date="2014-06" db="EMBL/GenBank/DDBJ databases">
        <authorList>
            <person name="Swart Estienne"/>
        </authorList>
    </citation>
    <scope>NUCLEOTIDE SEQUENCE [LARGE SCALE GENOMIC DNA]</scope>
    <source>
        <strain evidence="4 5">130c</strain>
    </source>
</reference>
<feature type="domain" description="Major facilitator superfamily (MFS) profile" evidence="3">
    <location>
        <begin position="1"/>
        <end position="335"/>
    </location>
</feature>
<sequence>MGAPNIWPFAYIIRGIYTSLAIGTTQNPLVNDYIQNDSRGKASAFQAFGSITGDMLNYFVILPSISGFKIGEQFQFVGILFIIMALIFWFILKEPHVHSQRKSLQRSLLASTVNNEISKVYEDESAITKAKKLTKNLIWYCFHKSIIPLCFLANFIVRINVIMLSNYMTLWTSSFIGTSYVKDSQQAQEIVQNYNTYSTLSNLTLIIPMGMLADKFKYMHLMGFFTTLKVLSIACFFQLTNPNQISTTVVFIAMILTHGAQNVLTDTVFSKNLPKDIRGSMQGAYQFIGTIGVMIFTKVGAFLHNDYGPSYPFLFVVCFDLIFLVALVILVTFTKFNH</sequence>
<feature type="transmembrane region" description="Helical" evidence="2">
    <location>
        <begin position="310"/>
        <end position="333"/>
    </location>
</feature>
<dbReference type="SUPFAM" id="SSF103473">
    <property type="entry name" value="MFS general substrate transporter"/>
    <property type="match status" value="1"/>
</dbReference>
<organism evidence="4 5">
    <name type="scientific">Stylonychia lemnae</name>
    <name type="common">Ciliate</name>
    <dbReference type="NCBI Taxonomy" id="5949"/>
    <lineage>
        <taxon>Eukaryota</taxon>
        <taxon>Sar</taxon>
        <taxon>Alveolata</taxon>
        <taxon>Ciliophora</taxon>
        <taxon>Intramacronucleata</taxon>
        <taxon>Spirotrichea</taxon>
        <taxon>Stichotrichia</taxon>
        <taxon>Sporadotrichida</taxon>
        <taxon>Oxytrichidae</taxon>
        <taxon>Stylonychinae</taxon>
        <taxon>Stylonychia</taxon>
    </lineage>
</organism>
<dbReference type="PANTHER" id="PTHR23524">
    <property type="entry name" value="TRANSPORTER, PUTATIVE (AFU_ORTHOLOGUE AFUA_8G04850)-RELATED"/>
    <property type="match status" value="1"/>
</dbReference>
<dbReference type="Gene3D" id="1.20.1250.20">
    <property type="entry name" value="MFS general substrate transporter like domains"/>
    <property type="match status" value="1"/>
</dbReference>
<dbReference type="OrthoDB" id="310740at2759"/>
<feature type="transmembrane region" description="Helical" evidence="2">
    <location>
        <begin position="245"/>
        <end position="264"/>
    </location>
</feature>
<dbReference type="PANTHER" id="PTHR23524:SF1">
    <property type="entry name" value="MRH DOMAIN-CONTAINING PROTEIN-RELATED"/>
    <property type="match status" value="1"/>
</dbReference>
<accession>A0A078BBV1</accession>
<keyword evidence="5" id="KW-1185">Reference proteome</keyword>
<evidence type="ECO:0000256" key="1">
    <source>
        <dbReference type="ARBA" id="ARBA00004141"/>
    </source>
</evidence>
<dbReference type="InterPro" id="IPR036259">
    <property type="entry name" value="MFS_trans_sf"/>
</dbReference>
<feature type="transmembrane region" description="Helical" evidence="2">
    <location>
        <begin position="284"/>
        <end position="304"/>
    </location>
</feature>
<feature type="transmembrane region" description="Helical" evidence="2">
    <location>
        <begin position="218"/>
        <end position="239"/>
    </location>
</feature>
<evidence type="ECO:0000256" key="2">
    <source>
        <dbReference type="SAM" id="Phobius"/>
    </source>
</evidence>
<dbReference type="InParanoid" id="A0A078BBV1"/>
<keyword evidence="2" id="KW-0472">Membrane</keyword>
<dbReference type="GO" id="GO:0022857">
    <property type="term" value="F:transmembrane transporter activity"/>
    <property type="evidence" value="ECO:0007669"/>
    <property type="project" value="InterPro"/>
</dbReference>
<evidence type="ECO:0000313" key="5">
    <source>
        <dbReference type="Proteomes" id="UP000039865"/>
    </source>
</evidence>
<comment type="subcellular location">
    <subcellularLocation>
        <location evidence="1">Membrane</location>
        <topology evidence="1">Multi-pass membrane protein</topology>
    </subcellularLocation>
</comment>
<keyword evidence="2" id="KW-0812">Transmembrane</keyword>
<dbReference type="Proteomes" id="UP000039865">
    <property type="component" value="Unassembled WGS sequence"/>
</dbReference>
<protein>
    <submittedName>
        <fullName evidence="4">Major facilitator superfamily mfs_1</fullName>
    </submittedName>
</protein>
<proteinExistence type="predicted"/>
<dbReference type="GO" id="GO:0016020">
    <property type="term" value="C:membrane"/>
    <property type="evidence" value="ECO:0007669"/>
    <property type="project" value="UniProtKB-SubCell"/>
</dbReference>
<dbReference type="InterPro" id="IPR020846">
    <property type="entry name" value="MFS_dom"/>
</dbReference>
<keyword evidence="2" id="KW-1133">Transmembrane helix</keyword>
<feature type="transmembrane region" description="Helical" evidence="2">
    <location>
        <begin position="74"/>
        <end position="92"/>
    </location>
</feature>
<feature type="transmembrane region" description="Helical" evidence="2">
    <location>
        <begin position="137"/>
        <end position="156"/>
    </location>
</feature>
<evidence type="ECO:0000259" key="3">
    <source>
        <dbReference type="PROSITE" id="PS50850"/>
    </source>
</evidence>
<dbReference type="AlphaFoldDB" id="A0A078BBV1"/>
<dbReference type="InterPro" id="IPR011701">
    <property type="entry name" value="MFS"/>
</dbReference>
<dbReference type="Pfam" id="PF07690">
    <property type="entry name" value="MFS_1"/>
    <property type="match status" value="1"/>
</dbReference>
<dbReference type="CDD" id="cd06174">
    <property type="entry name" value="MFS"/>
    <property type="match status" value="1"/>
</dbReference>
<dbReference type="EMBL" id="CCKQ01018752">
    <property type="protein sequence ID" value="CDW90732.1"/>
    <property type="molecule type" value="Genomic_DNA"/>
</dbReference>
<gene>
    <name evidence="4" type="primary">Contig8864.g9468</name>
    <name evidence="4" type="ORF">STYLEM_19878</name>
</gene>
<name>A0A078BBV1_STYLE</name>